<dbReference type="InterPro" id="IPR001190">
    <property type="entry name" value="SRCR"/>
</dbReference>
<dbReference type="InterPro" id="IPR036772">
    <property type="entry name" value="SRCR-like_dom_sf"/>
</dbReference>
<dbReference type="FunFam" id="3.10.250.10:FF:000006">
    <property type="entry name" value="neurotrypsin isoform X2"/>
    <property type="match status" value="1"/>
</dbReference>
<dbReference type="Proteomes" id="UP000694521">
    <property type="component" value="Unplaced"/>
</dbReference>
<dbReference type="Pfam" id="PF00530">
    <property type="entry name" value="SRCR"/>
    <property type="match status" value="1"/>
</dbReference>
<dbReference type="Gene3D" id="3.10.250.10">
    <property type="entry name" value="SRCR-like domain"/>
    <property type="match status" value="1"/>
</dbReference>
<dbReference type="SMART" id="SM00202">
    <property type="entry name" value="SR"/>
    <property type="match status" value="1"/>
</dbReference>
<dbReference type="GO" id="GO:0016020">
    <property type="term" value="C:membrane"/>
    <property type="evidence" value="ECO:0007669"/>
    <property type="project" value="InterPro"/>
</dbReference>
<dbReference type="InterPro" id="IPR053243">
    <property type="entry name" value="SJ_maturation_regulator"/>
</dbReference>
<dbReference type="PROSITE" id="PS00420">
    <property type="entry name" value="SRCR_1"/>
    <property type="match status" value="1"/>
</dbReference>
<evidence type="ECO:0000256" key="4">
    <source>
        <dbReference type="ARBA" id="ARBA00023180"/>
    </source>
</evidence>
<dbReference type="SUPFAM" id="SSF56487">
    <property type="entry name" value="SRCR-like"/>
    <property type="match status" value="1"/>
</dbReference>
<evidence type="ECO:0000256" key="1">
    <source>
        <dbReference type="ARBA" id="ARBA00022729"/>
    </source>
</evidence>
<keyword evidence="4" id="KW-0325">Glycoprotein</keyword>
<keyword evidence="3" id="KW-1015">Disulfide bond</keyword>
<evidence type="ECO:0000256" key="3">
    <source>
        <dbReference type="ARBA" id="ARBA00023157"/>
    </source>
</evidence>
<protein>
    <recommendedName>
        <fullName evidence="6">SRCR domain-containing protein</fullName>
    </recommendedName>
</protein>
<evidence type="ECO:0000313" key="8">
    <source>
        <dbReference type="Proteomes" id="UP000694521"/>
    </source>
</evidence>
<evidence type="ECO:0000259" key="6">
    <source>
        <dbReference type="PROSITE" id="PS50287"/>
    </source>
</evidence>
<dbReference type="PROSITE" id="PS50287">
    <property type="entry name" value="SRCR_2"/>
    <property type="match status" value="1"/>
</dbReference>
<sequence>LSPTVLLWLDEPCFLVTPLSMRLVNGRNRCEGRVEVYYKGSWGTVCDDFWDLNDAQVVCRQLGCGEALSALGKAHFTPGSGDILLDDVMVKAEIESLTASLCSLHASEVVTGSEDW</sequence>
<keyword evidence="1" id="KW-0732">Signal</keyword>
<dbReference type="PANTHER" id="PTHR47653">
    <property type="entry name" value="PROTEIN BARK BEETLE"/>
    <property type="match status" value="1"/>
</dbReference>
<keyword evidence="2" id="KW-0677">Repeat</keyword>
<keyword evidence="8" id="KW-1185">Reference proteome</keyword>
<dbReference type="PRINTS" id="PR00258">
    <property type="entry name" value="SPERACTRCPTR"/>
</dbReference>
<evidence type="ECO:0000256" key="2">
    <source>
        <dbReference type="ARBA" id="ARBA00022737"/>
    </source>
</evidence>
<dbReference type="GO" id="GO:0045217">
    <property type="term" value="P:cell-cell junction maintenance"/>
    <property type="evidence" value="ECO:0007669"/>
    <property type="project" value="TreeGrafter"/>
</dbReference>
<proteinExistence type="predicted"/>
<evidence type="ECO:0000313" key="7">
    <source>
        <dbReference type="Ensembl" id="ENSACDP00005003280.1"/>
    </source>
</evidence>
<evidence type="ECO:0000256" key="5">
    <source>
        <dbReference type="PROSITE-ProRule" id="PRU00196"/>
    </source>
</evidence>
<comment type="caution">
    <text evidence="5">Lacks conserved residue(s) required for the propagation of feature annotation.</text>
</comment>
<dbReference type="PANTHER" id="PTHR47653:SF1">
    <property type="entry name" value="DELETED IN MALIGNANT BRAIN TUMORS 1 PROTEIN"/>
    <property type="match status" value="1"/>
</dbReference>
<dbReference type="Ensembl" id="ENSACDT00005003949.1">
    <property type="protein sequence ID" value="ENSACDP00005003280.1"/>
    <property type="gene ID" value="ENSACDG00005002357.1"/>
</dbReference>
<accession>A0A8B9DCQ8</accession>
<feature type="domain" description="SRCR" evidence="6">
    <location>
        <begin position="21"/>
        <end position="116"/>
    </location>
</feature>
<reference evidence="7" key="1">
    <citation type="submission" date="2025-08" db="UniProtKB">
        <authorList>
            <consortium name="Ensembl"/>
        </authorList>
    </citation>
    <scope>IDENTIFICATION</scope>
</reference>
<name>A0A8B9DCQ8_ANSCY</name>
<organism evidence="7 8">
    <name type="scientific">Anser cygnoides</name>
    <name type="common">Swan goose</name>
    <dbReference type="NCBI Taxonomy" id="8845"/>
    <lineage>
        <taxon>Eukaryota</taxon>
        <taxon>Metazoa</taxon>
        <taxon>Chordata</taxon>
        <taxon>Craniata</taxon>
        <taxon>Vertebrata</taxon>
        <taxon>Euteleostomi</taxon>
        <taxon>Archelosauria</taxon>
        <taxon>Archosauria</taxon>
        <taxon>Dinosauria</taxon>
        <taxon>Saurischia</taxon>
        <taxon>Theropoda</taxon>
        <taxon>Coelurosauria</taxon>
        <taxon>Aves</taxon>
        <taxon>Neognathae</taxon>
        <taxon>Galloanserae</taxon>
        <taxon>Anseriformes</taxon>
        <taxon>Anatidae</taxon>
        <taxon>Anserinae</taxon>
        <taxon>Anser</taxon>
    </lineage>
</organism>
<reference evidence="7" key="2">
    <citation type="submission" date="2025-09" db="UniProtKB">
        <authorList>
            <consortium name="Ensembl"/>
        </authorList>
    </citation>
    <scope>IDENTIFICATION</scope>
</reference>
<dbReference type="AlphaFoldDB" id="A0A8B9DCQ8"/>